<sequence length="156" mass="17551">MQLEYFRMVDRVVSLDTEALTVRADCLIPETSPVFEGHFPGHPILPGVLMIETIAQTGGWLIMALHRFTRVPFLGQVREAKMRAFITPGQRVETEAKLLHDGSGYAVATGTIRRDGRTVAEAEITYRVMPFPNDSMRAQMRDFARTVAVPEVYLND</sequence>
<gene>
    <name evidence="2" type="ORF">Asru_0933_02</name>
</gene>
<dbReference type="OrthoDB" id="9812462at2"/>
<dbReference type="GO" id="GO:0016829">
    <property type="term" value="F:lyase activity"/>
    <property type="evidence" value="ECO:0007669"/>
    <property type="project" value="UniProtKB-KW"/>
</dbReference>
<dbReference type="EMBL" id="BANB01000930">
    <property type="protein sequence ID" value="GAN78488.1"/>
    <property type="molecule type" value="Genomic_DNA"/>
</dbReference>
<protein>
    <submittedName>
        <fullName evidence="2">(3R)-hydroxymyristoyl-acyl carrier protein dehydratase</fullName>
    </submittedName>
</protein>
<dbReference type="Proteomes" id="UP000032680">
    <property type="component" value="Unassembled WGS sequence"/>
</dbReference>
<dbReference type="InterPro" id="IPR013114">
    <property type="entry name" value="FabA_FabZ"/>
</dbReference>
<reference evidence="2 3" key="1">
    <citation type="submission" date="2012-11" db="EMBL/GenBank/DDBJ databases">
        <title>Whole genome sequence of Acidisphaera rubrifaciens HS-AP3.</title>
        <authorList>
            <person name="Azuma Y."/>
            <person name="Higashiura N."/>
            <person name="Hirakawa H."/>
            <person name="Matsushita K."/>
        </authorList>
    </citation>
    <scope>NUCLEOTIDE SEQUENCE [LARGE SCALE GENOMIC DNA]</scope>
    <source>
        <strain evidence="2 3">HS-AP3</strain>
    </source>
</reference>
<dbReference type="PANTHER" id="PTHR30272">
    <property type="entry name" value="3-HYDROXYACYL-[ACYL-CARRIER-PROTEIN] DEHYDRATASE"/>
    <property type="match status" value="1"/>
</dbReference>
<accession>A0A0D6PBA2</accession>
<dbReference type="PANTHER" id="PTHR30272:SF1">
    <property type="entry name" value="3-HYDROXYACYL-[ACYL-CARRIER-PROTEIN] DEHYDRATASE"/>
    <property type="match status" value="1"/>
</dbReference>
<keyword evidence="1" id="KW-0456">Lyase</keyword>
<dbReference type="RefSeq" id="WP_048863221.1">
    <property type="nucleotide sequence ID" value="NZ_BANB01000930.1"/>
</dbReference>
<dbReference type="InterPro" id="IPR029069">
    <property type="entry name" value="HotDog_dom_sf"/>
</dbReference>
<evidence type="ECO:0000256" key="1">
    <source>
        <dbReference type="ARBA" id="ARBA00023239"/>
    </source>
</evidence>
<organism evidence="2 3">
    <name type="scientific">Acidisphaera rubrifaciens HS-AP3</name>
    <dbReference type="NCBI Taxonomy" id="1231350"/>
    <lineage>
        <taxon>Bacteria</taxon>
        <taxon>Pseudomonadati</taxon>
        <taxon>Pseudomonadota</taxon>
        <taxon>Alphaproteobacteria</taxon>
        <taxon>Acetobacterales</taxon>
        <taxon>Acetobacteraceae</taxon>
        <taxon>Acidisphaera</taxon>
    </lineage>
</organism>
<dbReference type="Pfam" id="PF07977">
    <property type="entry name" value="FabA"/>
    <property type="match status" value="1"/>
</dbReference>
<proteinExistence type="predicted"/>
<dbReference type="SUPFAM" id="SSF54637">
    <property type="entry name" value="Thioesterase/thiol ester dehydrase-isomerase"/>
    <property type="match status" value="1"/>
</dbReference>
<evidence type="ECO:0000313" key="3">
    <source>
        <dbReference type="Proteomes" id="UP000032680"/>
    </source>
</evidence>
<dbReference type="AlphaFoldDB" id="A0A0D6PBA2"/>
<name>A0A0D6PBA2_9PROT</name>
<comment type="caution">
    <text evidence="2">The sequence shown here is derived from an EMBL/GenBank/DDBJ whole genome shotgun (WGS) entry which is preliminary data.</text>
</comment>
<evidence type="ECO:0000313" key="2">
    <source>
        <dbReference type="EMBL" id="GAN78488.1"/>
    </source>
</evidence>
<keyword evidence="3" id="KW-1185">Reference proteome</keyword>
<dbReference type="Gene3D" id="3.10.129.10">
    <property type="entry name" value="Hotdog Thioesterase"/>
    <property type="match status" value="1"/>
</dbReference>